<keyword evidence="1" id="KW-0812">Transmembrane</keyword>
<feature type="transmembrane region" description="Helical" evidence="1">
    <location>
        <begin position="176"/>
        <end position="209"/>
    </location>
</feature>
<proteinExistence type="predicted"/>
<name>A0A225VJ41_9STRA</name>
<evidence type="ECO:0000313" key="2">
    <source>
        <dbReference type="EMBL" id="OWZ04550.1"/>
    </source>
</evidence>
<keyword evidence="3" id="KW-1185">Reference proteome</keyword>
<gene>
    <name evidence="2" type="ORF">PHMEG_00023526</name>
</gene>
<evidence type="ECO:0000256" key="1">
    <source>
        <dbReference type="SAM" id="Phobius"/>
    </source>
</evidence>
<feature type="transmembrane region" description="Helical" evidence="1">
    <location>
        <begin position="498"/>
        <end position="519"/>
    </location>
</feature>
<sequence length="578" mass="65819">MRWRRVSTVAQRLQPQGHYSIERLRRLKSYLDSSNRWRLLIICLLTPLPCVALATLVELVPLAPPEAGPFKNYIFWIRAWIVTGFVDYSMVMQMSQSLARLKMKHNYIVMIALIGSIISFGIVFSVAVWVTFPVPFSMLVASPPSVIVILVSFGYTWGEQWRSDAALRHDLVRHTMVFLCQVALTFIYPLYIFGFTSLSGLGQLVYVLLLPVIKSLSKNWISYTLSGQDDIKPEVVIFNVEVFNALYVSSAVQNSSSIGTTVALMLIDVLHFWFSMRGTIGVLRKVKELKAKIPPHHPIATESFVETALRMLTILDRAESPNVLLKQWNSKKRNSLMQSSKMLTDTSTSTTILSDASYMLRAPTRAEILPVIRVQSKLMRKLKRLIPQASKVFPNYIQHHKAKMVSVCSGPRLDFKATANCLELETIFTSEERAAFINTTSRVLYITEYLVLVEYTEAVLPMVYALYSIIAFHLFHLPNSTYNQSLADLSRHEMFDNALFVLGYSMLELISLILAMLVLKRVLGISPVHQLGFVLETQATMIQSKLMLWFVYVMQVPLEHVGTDFTFKFQWAHASHKK</sequence>
<evidence type="ECO:0000313" key="3">
    <source>
        <dbReference type="Proteomes" id="UP000198211"/>
    </source>
</evidence>
<dbReference type="Proteomes" id="UP000198211">
    <property type="component" value="Unassembled WGS sequence"/>
</dbReference>
<organism evidence="2 3">
    <name type="scientific">Phytophthora megakarya</name>
    <dbReference type="NCBI Taxonomy" id="4795"/>
    <lineage>
        <taxon>Eukaryota</taxon>
        <taxon>Sar</taxon>
        <taxon>Stramenopiles</taxon>
        <taxon>Oomycota</taxon>
        <taxon>Peronosporomycetes</taxon>
        <taxon>Peronosporales</taxon>
        <taxon>Peronosporaceae</taxon>
        <taxon>Phytophthora</taxon>
    </lineage>
</organism>
<keyword evidence="1" id="KW-0472">Membrane</keyword>
<dbReference type="OrthoDB" id="123578at2759"/>
<feature type="transmembrane region" description="Helical" evidence="1">
    <location>
        <begin position="37"/>
        <end position="61"/>
    </location>
</feature>
<feature type="transmembrane region" description="Helical" evidence="1">
    <location>
        <begin position="256"/>
        <end position="274"/>
    </location>
</feature>
<keyword evidence="1" id="KW-1133">Transmembrane helix</keyword>
<feature type="transmembrane region" description="Helical" evidence="1">
    <location>
        <begin position="136"/>
        <end position="155"/>
    </location>
</feature>
<dbReference type="EMBL" id="NBNE01004905">
    <property type="protein sequence ID" value="OWZ04550.1"/>
    <property type="molecule type" value="Genomic_DNA"/>
</dbReference>
<dbReference type="AlphaFoldDB" id="A0A225VJ41"/>
<protein>
    <recommendedName>
        <fullName evidence="4">Transmembrane protein</fullName>
    </recommendedName>
</protein>
<feature type="transmembrane region" description="Helical" evidence="1">
    <location>
        <begin position="458"/>
        <end position="478"/>
    </location>
</feature>
<accession>A0A225VJ41</accession>
<comment type="caution">
    <text evidence="2">The sequence shown here is derived from an EMBL/GenBank/DDBJ whole genome shotgun (WGS) entry which is preliminary data.</text>
</comment>
<evidence type="ECO:0008006" key="4">
    <source>
        <dbReference type="Google" id="ProtNLM"/>
    </source>
</evidence>
<feature type="transmembrane region" description="Helical" evidence="1">
    <location>
        <begin position="73"/>
        <end position="95"/>
    </location>
</feature>
<reference evidence="3" key="1">
    <citation type="submission" date="2017-03" db="EMBL/GenBank/DDBJ databases">
        <title>Phytopthora megakarya and P. palmivora, two closely related causual agents of cacao black pod achieved similar genome size and gene model numbers by different mechanisms.</title>
        <authorList>
            <person name="Ali S."/>
            <person name="Shao J."/>
            <person name="Larry D.J."/>
            <person name="Kronmiller B."/>
            <person name="Shen D."/>
            <person name="Strem M.D."/>
            <person name="Melnick R.L."/>
            <person name="Guiltinan M.J."/>
            <person name="Tyler B.M."/>
            <person name="Meinhardt L.W."/>
            <person name="Bailey B.A."/>
        </authorList>
    </citation>
    <scope>NUCLEOTIDE SEQUENCE [LARGE SCALE GENOMIC DNA]</scope>
    <source>
        <strain evidence="3">zdho120</strain>
    </source>
</reference>
<feature type="transmembrane region" description="Helical" evidence="1">
    <location>
        <begin position="107"/>
        <end position="130"/>
    </location>
</feature>